<organism evidence="2 3">
    <name type="scientific">Fusarium solani</name>
    <name type="common">Filamentous fungus</name>
    <dbReference type="NCBI Taxonomy" id="169388"/>
    <lineage>
        <taxon>Eukaryota</taxon>
        <taxon>Fungi</taxon>
        <taxon>Dikarya</taxon>
        <taxon>Ascomycota</taxon>
        <taxon>Pezizomycotina</taxon>
        <taxon>Sordariomycetes</taxon>
        <taxon>Hypocreomycetidae</taxon>
        <taxon>Hypocreales</taxon>
        <taxon>Nectriaceae</taxon>
        <taxon>Fusarium</taxon>
        <taxon>Fusarium solani species complex</taxon>
    </lineage>
</organism>
<evidence type="ECO:0000313" key="2">
    <source>
        <dbReference type="EMBL" id="KAH7264290.1"/>
    </source>
</evidence>
<sequence length="157" mass="17539">MQCPELQQQNMAPRSEGAKVPLGLVMVSCASNVPTIQVMITFHLQRAILLHMDRSIGLGVWVISPHTPAFPRLCTPGFQVTVTLLHKRMDDMSDEVRQLTRSKTTQKGDRASQLPASEHRWCCNSLAQEPSPLQPSYRICPGLQRFDIPSFASLTDN</sequence>
<protein>
    <submittedName>
        <fullName evidence="2">Uncharacterized protein</fullName>
    </submittedName>
</protein>
<keyword evidence="3" id="KW-1185">Reference proteome</keyword>
<keyword evidence="1" id="KW-1133">Transmembrane helix</keyword>
<comment type="caution">
    <text evidence="2">The sequence shown here is derived from an EMBL/GenBank/DDBJ whole genome shotgun (WGS) entry which is preliminary data.</text>
</comment>
<proteinExistence type="predicted"/>
<evidence type="ECO:0000313" key="3">
    <source>
        <dbReference type="Proteomes" id="UP000736672"/>
    </source>
</evidence>
<keyword evidence="1" id="KW-0812">Transmembrane</keyword>
<evidence type="ECO:0000256" key="1">
    <source>
        <dbReference type="SAM" id="Phobius"/>
    </source>
</evidence>
<dbReference type="Proteomes" id="UP000736672">
    <property type="component" value="Unassembled WGS sequence"/>
</dbReference>
<accession>A0A9P9HVB3</accession>
<dbReference type="AlphaFoldDB" id="A0A9P9HVB3"/>
<dbReference type="EMBL" id="JAGTJS010000007">
    <property type="protein sequence ID" value="KAH7264290.1"/>
    <property type="molecule type" value="Genomic_DNA"/>
</dbReference>
<name>A0A9P9HVB3_FUSSL</name>
<reference evidence="2" key="1">
    <citation type="journal article" date="2021" name="Nat. Commun.">
        <title>Genetic determinants of endophytism in the Arabidopsis root mycobiome.</title>
        <authorList>
            <person name="Mesny F."/>
            <person name="Miyauchi S."/>
            <person name="Thiergart T."/>
            <person name="Pickel B."/>
            <person name="Atanasova L."/>
            <person name="Karlsson M."/>
            <person name="Huettel B."/>
            <person name="Barry K.W."/>
            <person name="Haridas S."/>
            <person name="Chen C."/>
            <person name="Bauer D."/>
            <person name="Andreopoulos W."/>
            <person name="Pangilinan J."/>
            <person name="LaButti K."/>
            <person name="Riley R."/>
            <person name="Lipzen A."/>
            <person name="Clum A."/>
            <person name="Drula E."/>
            <person name="Henrissat B."/>
            <person name="Kohler A."/>
            <person name="Grigoriev I.V."/>
            <person name="Martin F.M."/>
            <person name="Hacquard S."/>
        </authorList>
    </citation>
    <scope>NUCLEOTIDE SEQUENCE</scope>
    <source>
        <strain evidence="2">FSSC 5 MPI-SDFR-AT-0091</strain>
    </source>
</reference>
<gene>
    <name evidence="2" type="ORF">B0J15DRAFT_267925</name>
</gene>
<keyword evidence="1" id="KW-0472">Membrane</keyword>
<feature type="transmembrane region" description="Helical" evidence="1">
    <location>
        <begin position="20"/>
        <end position="44"/>
    </location>
</feature>